<accession>A0A2J6WI29</accession>
<dbReference type="SUPFAM" id="SSF53706">
    <property type="entry name" value="Formate dehydrogenase/DMSO reductase, domains 1-3"/>
    <property type="match status" value="1"/>
</dbReference>
<organism evidence="7 8">
    <name type="scientific">Calditerrivibrio nitroreducens</name>
    <dbReference type="NCBI Taxonomy" id="477976"/>
    <lineage>
        <taxon>Bacteria</taxon>
        <taxon>Pseudomonadati</taxon>
        <taxon>Deferribacterota</taxon>
        <taxon>Deferribacteres</taxon>
        <taxon>Deferribacterales</taxon>
        <taxon>Calditerrivibrionaceae</taxon>
    </lineage>
</organism>
<evidence type="ECO:0000256" key="4">
    <source>
        <dbReference type="ARBA" id="ARBA00023014"/>
    </source>
</evidence>
<dbReference type="Gene3D" id="3.40.228.10">
    <property type="entry name" value="Dimethylsulfoxide Reductase, domain 2"/>
    <property type="match status" value="2"/>
</dbReference>
<name>A0A2J6WI29_9BACT</name>
<dbReference type="AlphaFoldDB" id="A0A2J6WI29"/>
<sequence length="554" mass="63876">MKKFICSKDCIEACFAYIDGLSIIPENRENSGKFVCSKLKKFLQREVFSNNLSFINSNGKKEHPDLKEIIKSIVNYMLINKDKNILYIRGSGSIGYMMNYWDLLFSHFPNIYFVDGSLCLETGESAHIKDFGVYVNPPVENLSEVDNIVLFGRDAHNVSPHLYSYLKKLKNDGKKIIYIDPILRKTAKISDRYIRIRPASDNFLAAAIIKNLSKEDIPYELNFLLEKCSVSEEDLKYLIDTFKNGKTGIITGYGLQRYKNGENIVRWINRLAYFTNNLNYLYYVRSSKDGLPKPYVKNQKINISEILTYLNKGFFHGAIIVASNPLISYPSSKKLEELLKKINFLLVVDTNKTETAEIATHFIKVHGMFAQEDISGSYFYDNRLRSRDKVFDKLSDIDIIKAISEELEVKIDIRFPPLPEKKEYKGRKYKTDSLQLIENKSEGLRLITGSHYSYLNSQRFGDFAENFIYISPIDAQKYHLTDEEVVKISNENGNITGKIKISEICGEGYLFCYKCQKLLEGHPNILTSYTPTDSFTGIALYDTFVKLEKQKHYQ</sequence>
<dbReference type="InterPro" id="IPR006656">
    <property type="entry name" value="Mopterin_OxRdtase"/>
</dbReference>
<dbReference type="SUPFAM" id="SSF50692">
    <property type="entry name" value="ADC-like"/>
    <property type="match status" value="1"/>
</dbReference>
<dbReference type="EMBL" id="PNIN01000059">
    <property type="protein sequence ID" value="PMP70021.1"/>
    <property type="molecule type" value="Genomic_DNA"/>
</dbReference>
<dbReference type="RefSeq" id="WP_424605410.1">
    <property type="nucleotide sequence ID" value="NZ_JBNAVA010000004.1"/>
</dbReference>
<dbReference type="Proteomes" id="UP000242881">
    <property type="component" value="Unassembled WGS sequence"/>
</dbReference>
<dbReference type="GO" id="GO:0016491">
    <property type="term" value="F:oxidoreductase activity"/>
    <property type="evidence" value="ECO:0007669"/>
    <property type="project" value="InterPro"/>
</dbReference>
<comment type="caution">
    <text evidence="7">The sequence shown here is derived from an EMBL/GenBank/DDBJ whole genome shotgun (WGS) entry which is preliminary data.</text>
</comment>
<evidence type="ECO:0000259" key="5">
    <source>
        <dbReference type="Pfam" id="PF00384"/>
    </source>
</evidence>
<dbReference type="Pfam" id="PF00384">
    <property type="entry name" value="Molybdopterin"/>
    <property type="match status" value="1"/>
</dbReference>
<feature type="domain" description="Molybdopterin dinucleotide-binding" evidence="6">
    <location>
        <begin position="450"/>
        <end position="541"/>
    </location>
</feature>
<feature type="domain" description="Molybdopterin oxidoreductase" evidence="5">
    <location>
        <begin position="109"/>
        <end position="359"/>
    </location>
</feature>
<dbReference type="GO" id="GO:0043546">
    <property type="term" value="F:molybdopterin cofactor binding"/>
    <property type="evidence" value="ECO:0007669"/>
    <property type="project" value="InterPro"/>
</dbReference>
<keyword evidence="3" id="KW-0408">Iron</keyword>
<evidence type="ECO:0000256" key="2">
    <source>
        <dbReference type="ARBA" id="ARBA00022723"/>
    </source>
</evidence>
<dbReference type="Pfam" id="PF01568">
    <property type="entry name" value="Molydop_binding"/>
    <property type="match status" value="1"/>
</dbReference>
<dbReference type="CDD" id="cd02775">
    <property type="entry name" value="MopB_CT"/>
    <property type="match status" value="1"/>
</dbReference>
<keyword evidence="4" id="KW-0411">Iron-sulfur</keyword>
<dbReference type="Gene3D" id="3.40.50.740">
    <property type="match status" value="1"/>
</dbReference>
<protein>
    <recommendedName>
        <fullName evidence="9">Molybdopterin oxidoreductase</fullName>
    </recommendedName>
</protein>
<dbReference type="InterPro" id="IPR009010">
    <property type="entry name" value="Asp_de-COase-like_dom_sf"/>
</dbReference>
<dbReference type="GO" id="GO:0046872">
    <property type="term" value="F:metal ion binding"/>
    <property type="evidence" value="ECO:0007669"/>
    <property type="project" value="UniProtKB-KW"/>
</dbReference>
<comment type="similarity">
    <text evidence="1">Belongs to the prokaryotic molybdopterin-containing oxidoreductase family.</text>
</comment>
<evidence type="ECO:0000259" key="6">
    <source>
        <dbReference type="Pfam" id="PF01568"/>
    </source>
</evidence>
<gene>
    <name evidence="7" type="ORF">C0187_06115</name>
</gene>
<dbReference type="InterPro" id="IPR006657">
    <property type="entry name" value="MoPterin_dinucl-bd_dom"/>
</dbReference>
<reference evidence="7 8" key="1">
    <citation type="submission" date="2018-01" db="EMBL/GenBank/DDBJ databases">
        <title>Metagenomic assembled genomes from two thermal pools in the Uzon Caldera, Kamchatka, Russia.</title>
        <authorList>
            <person name="Wilkins L."/>
            <person name="Ettinger C."/>
        </authorList>
    </citation>
    <scope>NUCLEOTIDE SEQUENCE [LARGE SCALE GENOMIC DNA]</scope>
    <source>
        <strain evidence="7">ZAV-05</strain>
    </source>
</reference>
<dbReference type="InterPro" id="IPR050612">
    <property type="entry name" value="Prok_Mopterin_Oxidored"/>
</dbReference>
<evidence type="ECO:0000256" key="1">
    <source>
        <dbReference type="ARBA" id="ARBA00010312"/>
    </source>
</evidence>
<keyword evidence="2" id="KW-0479">Metal-binding</keyword>
<dbReference type="PANTHER" id="PTHR43742:SF6">
    <property type="entry name" value="OXIDOREDUCTASE YYAE-RELATED"/>
    <property type="match status" value="1"/>
</dbReference>
<evidence type="ECO:0008006" key="9">
    <source>
        <dbReference type="Google" id="ProtNLM"/>
    </source>
</evidence>
<evidence type="ECO:0000313" key="7">
    <source>
        <dbReference type="EMBL" id="PMP70021.1"/>
    </source>
</evidence>
<proteinExistence type="inferred from homology"/>
<dbReference type="GO" id="GO:0051536">
    <property type="term" value="F:iron-sulfur cluster binding"/>
    <property type="evidence" value="ECO:0007669"/>
    <property type="project" value="UniProtKB-KW"/>
</dbReference>
<evidence type="ECO:0000256" key="3">
    <source>
        <dbReference type="ARBA" id="ARBA00023004"/>
    </source>
</evidence>
<dbReference type="PANTHER" id="PTHR43742">
    <property type="entry name" value="TRIMETHYLAMINE-N-OXIDE REDUCTASE"/>
    <property type="match status" value="1"/>
</dbReference>
<dbReference type="Gene3D" id="2.40.40.20">
    <property type="match status" value="1"/>
</dbReference>
<evidence type="ECO:0000313" key="8">
    <source>
        <dbReference type="Proteomes" id="UP000242881"/>
    </source>
</evidence>